<dbReference type="PANTHER" id="PTHR34861">
    <property type="match status" value="1"/>
</dbReference>
<gene>
    <name evidence="2" type="ORF">PAA8504_03653</name>
</gene>
<dbReference type="AlphaFoldDB" id="A0A2R8C071"/>
<reference evidence="2 3" key="1">
    <citation type="submission" date="2018-03" db="EMBL/GenBank/DDBJ databases">
        <authorList>
            <person name="Keele B.F."/>
        </authorList>
    </citation>
    <scope>NUCLEOTIDE SEQUENCE [LARGE SCALE GENOMIC DNA]</scope>
    <source>
        <strain evidence="2 3">CECT 8504</strain>
    </source>
</reference>
<feature type="signal peptide" evidence="1">
    <location>
        <begin position="1"/>
        <end position="19"/>
    </location>
</feature>
<dbReference type="InterPro" id="IPR007325">
    <property type="entry name" value="KFase/CYL"/>
</dbReference>
<keyword evidence="1" id="KW-0732">Signal</keyword>
<dbReference type="GO" id="GO:0004061">
    <property type="term" value="F:arylformamidase activity"/>
    <property type="evidence" value="ECO:0007669"/>
    <property type="project" value="InterPro"/>
</dbReference>
<accession>A0A2R8C071</accession>
<keyword evidence="3" id="KW-1185">Reference proteome</keyword>
<dbReference type="EMBL" id="ONZF01000011">
    <property type="protein sequence ID" value="SPJ25802.1"/>
    <property type="molecule type" value="Genomic_DNA"/>
</dbReference>
<dbReference type="Proteomes" id="UP000244912">
    <property type="component" value="Unassembled WGS sequence"/>
</dbReference>
<dbReference type="RefSeq" id="WP_219928944.1">
    <property type="nucleotide sequence ID" value="NZ_ONZF01000011.1"/>
</dbReference>
<dbReference type="SUPFAM" id="SSF102198">
    <property type="entry name" value="Putative cyclase"/>
    <property type="match status" value="1"/>
</dbReference>
<proteinExistence type="predicted"/>
<organism evidence="2 3">
    <name type="scientific">Palleronia abyssalis</name>
    <dbReference type="NCBI Taxonomy" id="1501240"/>
    <lineage>
        <taxon>Bacteria</taxon>
        <taxon>Pseudomonadati</taxon>
        <taxon>Pseudomonadota</taxon>
        <taxon>Alphaproteobacteria</taxon>
        <taxon>Rhodobacterales</taxon>
        <taxon>Roseobacteraceae</taxon>
        <taxon>Palleronia</taxon>
    </lineage>
</organism>
<evidence type="ECO:0008006" key="4">
    <source>
        <dbReference type="Google" id="ProtNLM"/>
    </source>
</evidence>
<dbReference type="GO" id="GO:0019441">
    <property type="term" value="P:L-tryptophan catabolic process to kynurenine"/>
    <property type="evidence" value="ECO:0007669"/>
    <property type="project" value="InterPro"/>
</dbReference>
<name>A0A2R8C071_9RHOB</name>
<dbReference type="InterPro" id="IPR037175">
    <property type="entry name" value="KFase_sf"/>
</dbReference>
<protein>
    <recommendedName>
        <fullName evidence="4">Polyketide cyclase</fullName>
    </recommendedName>
</protein>
<sequence>MKTILTAALAALVALPTMAEQHEASNGDWYPSQYGADDEIGAANLLTPALAQRAAGLVTEGRTYALGIPVGPDTPGFGVRELDINIFMPGQEAGATLGSNKMSYVDDVIMGWVGLGSQIDGLGHLGIDNVFYNGNTPADYVTTGGLTKMGIHNIPPIVTRGIVLDMAGQAGTEIMEEGSLITVENMQAALETSGLSIEEGDVVLLHTGWLDLIESDPERFAAGEPGIDDAGAAWLAEQGVVAVGADTWGLDAVPHPEGLVFPAHQELLAKNGVYILENMATGQLVEDDVAEFMFVLGQPRFQGAVQSMINPVAIR</sequence>
<evidence type="ECO:0000256" key="1">
    <source>
        <dbReference type="SAM" id="SignalP"/>
    </source>
</evidence>
<dbReference type="PANTHER" id="PTHR34861:SF10">
    <property type="entry name" value="CYCLASE"/>
    <property type="match status" value="1"/>
</dbReference>
<evidence type="ECO:0000313" key="3">
    <source>
        <dbReference type="Proteomes" id="UP000244912"/>
    </source>
</evidence>
<dbReference type="Gene3D" id="3.50.30.50">
    <property type="entry name" value="Putative cyclase"/>
    <property type="match status" value="1"/>
</dbReference>
<evidence type="ECO:0000313" key="2">
    <source>
        <dbReference type="EMBL" id="SPJ25802.1"/>
    </source>
</evidence>
<feature type="chain" id="PRO_5015321004" description="Polyketide cyclase" evidence="1">
    <location>
        <begin position="20"/>
        <end position="315"/>
    </location>
</feature>
<dbReference type="Pfam" id="PF04199">
    <property type="entry name" value="Cyclase"/>
    <property type="match status" value="1"/>
</dbReference>